<dbReference type="InterPro" id="IPR014557">
    <property type="entry name" value="UCP029548_STAS-type"/>
</dbReference>
<gene>
    <name evidence="3" type="ORF">E4T21_06890</name>
</gene>
<organism evidence="3 4">
    <name type="scientific">Halomonas binhaiensis</name>
    <dbReference type="NCBI Taxonomy" id="2562282"/>
    <lineage>
        <taxon>Bacteria</taxon>
        <taxon>Pseudomonadati</taxon>
        <taxon>Pseudomonadota</taxon>
        <taxon>Gammaproteobacteria</taxon>
        <taxon>Oceanospirillales</taxon>
        <taxon>Halomonadaceae</taxon>
        <taxon>Halomonas</taxon>
    </lineage>
</organism>
<dbReference type="Gene3D" id="3.30.750.24">
    <property type="entry name" value="STAS domain"/>
    <property type="match status" value="1"/>
</dbReference>
<dbReference type="CDD" id="cd07043">
    <property type="entry name" value="STAS_anti-anti-sigma_factors"/>
    <property type="match status" value="1"/>
</dbReference>
<proteinExistence type="predicted"/>
<dbReference type="EMBL" id="CP038437">
    <property type="protein sequence ID" value="QEM81291.1"/>
    <property type="molecule type" value="Genomic_DNA"/>
</dbReference>
<dbReference type="Proteomes" id="UP000324285">
    <property type="component" value="Chromosome"/>
</dbReference>
<protein>
    <submittedName>
        <fullName evidence="3">STAS domain-containing protein</fullName>
    </submittedName>
</protein>
<dbReference type="InterPro" id="IPR036513">
    <property type="entry name" value="STAS_dom_sf"/>
</dbReference>
<keyword evidence="4" id="KW-1185">Reference proteome</keyword>
<evidence type="ECO:0000313" key="4">
    <source>
        <dbReference type="Proteomes" id="UP000324285"/>
    </source>
</evidence>
<feature type="domain" description="STAS" evidence="2">
    <location>
        <begin position="17"/>
        <end position="111"/>
    </location>
</feature>
<dbReference type="SUPFAM" id="SSF52091">
    <property type="entry name" value="SpoIIaa-like"/>
    <property type="match status" value="1"/>
</dbReference>
<dbReference type="PIRSF" id="PIRSF029548">
    <property type="entry name" value="UCP029548"/>
    <property type="match status" value="1"/>
</dbReference>
<evidence type="ECO:0000256" key="1">
    <source>
        <dbReference type="SAM" id="MobiDB-lite"/>
    </source>
</evidence>
<reference evidence="3" key="1">
    <citation type="submission" date="2021-02" db="EMBL/GenBank/DDBJ databases">
        <title>Strain Y2R2, a novel species of the genus Halomonas.</title>
        <authorList>
            <person name="Huang H."/>
        </authorList>
    </citation>
    <scope>NUCLEOTIDE SEQUENCE</scope>
    <source>
        <strain evidence="3">Y2R2</strain>
    </source>
</reference>
<evidence type="ECO:0000313" key="3">
    <source>
        <dbReference type="EMBL" id="QEM81291.1"/>
    </source>
</evidence>
<dbReference type="OrthoDB" id="8685730at2"/>
<evidence type="ECO:0000259" key="2">
    <source>
        <dbReference type="PROSITE" id="PS50801"/>
    </source>
</evidence>
<dbReference type="KEGG" id="hbh:E4T21_06890"/>
<dbReference type="InterPro" id="IPR002645">
    <property type="entry name" value="STAS_dom"/>
</dbReference>
<feature type="region of interest" description="Disordered" evidence="1">
    <location>
        <begin position="171"/>
        <end position="196"/>
    </location>
</feature>
<feature type="compositionally biased region" description="Basic and acidic residues" evidence="1">
    <location>
        <begin position="184"/>
        <end position="196"/>
    </location>
</feature>
<dbReference type="Pfam" id="PF01740">
    <property type="entry name" value="STAS"/>
    <property type="match status" value="1"/>
</dbReference>
<accession>A0A5C1NE96</accession>
<dbReference type="AlphaFoldDB" id="A0A5C1NE96"/>
<dbReference type="PROSITE" id="PS50801">
    <property type="entry name" value="STAS"/>
    <property type="match status" value="1"/>
</dbReference>
<dbReference type="RefSeq" id="WP_149284305.1">
    <property type="nucleotide sequence ID" value="NZ_CP038437.2"/>
</dbReference>
<sequence length="196" mass="21688">MNAKEGCIGAGRVIHEGRVKAAFESGVFVLNLSGDVRLPLCATLDYQAQQLARTPGLKAVMIDLRDATNVDSTALGFLAKVAMALKGKLEQPPTIVADNPDVKRMLEVMGFATYFTMVEQPIAEVAELEDLMQLPADEEGLRQRILEAHRILMDINEHNRQQFQPLVEMLEQQAQAPESAPVQEQEKTGKEKTSHH</sequence>
<name>A0A5C1NE96_9GAMM</name>